<evidence type="ECO:0000313" key="3">
    <source>
        <dbReference type="Proteomes" id="UP000519439"/>
    </source>
</evidence>
<keyword evidence="1" id="KW-1133">Transmembrane helix</keyword>
<feature type="transmembrane region" description="Helical" evidence="1">
    <location>
        <begin position="27"/>
        <end position="49"/>
    </location>
</feature>
<proteinExistence type="predicted"/>
<accession>A0A7W6N9J8</accession>
<evidence type="ECO:0000313" key="2">
    <source>
        <dbReference type="EMBL" id="MBB4041553.1"/>
    </source>
</evidence>
<reference evidence="2 3" key="1">
    <citation type="submission" date="2020-08" db="EMBL/GenBank/DDBJ databases">
        <title>Genomic Encyclopedia of Type Strains, Phase IV (KMG-IV): sequencing the most valuable type-strain genomes for metagenomic binning, comparative biology and taxonomic classification.</title>
        <authorList>
            <person name="Goeker M."/>
        </authorList>
    </citation>
    <scope>NUCLEOTIDE SEQUENCE [LARGE SCALE GENOMIC DNA]</scope>
    <source>
        <strain evidence="2 3">DSM 15743</strain>
    </source>
</reference>
<evidence type="ECO:0000256" key="1">
    <source>
        <dbReference type="SAM" id="Phobius"/>
    </source>
</evidence>
<dbReference type="Proteomes" id="UP000519439">
    <property type="component" value="Unassembled WGS sequence"/>
</dbReference>
<keyword evidence="1" id="KW-0472">Membrane</keyword>
<gene>
    <name evidence="2" type="ORF">GGR34_003230</name>
</gene>
<keyword evidence="1" id="KW-0812">Transmembrane</keyword>
<name>A0A7W6N9J8_9HYPH</name>
<dbReference type="EMBL" id="JACIDC010000012">
    <property type="protein sequence ID" value="MBB4041553.1"/>
    <property type="molecule type" value="Genomic_DNA"/>
</dbReference>
<keyword evidence="3" id="KW-1185">Reference proteome</keyword>
<organism evidence="2 3">
    <name type="scientific">Microvirga flocculans</name>
    <dbReference type="NCBI Taxonomy" id="217168"/>
    <lineage>
        <taxon>Bacteria</taxon>
        <taxon>Pseudomonadati</taxon>
        <taxon>Pseudomonadota</taxon>
        <taxon>Alphaproteobacteria</taxon>
        <taxon>Hyphomicrobiales</taxon>
        <taxon>Methylobacteriaceae</taxon>
        <taxon>Microvirga</taxon>
    </lineage>
</organism>
<comment type="caution">
    <text evidence="2">The sequence shown here is derived from an EMBL/GenBank/DDBJ whole genome shotgun (WGS) entry which is preliminary data.</text>
</comment>
<sequence length="57" mass="5879">MILLLVAALLGGSFTFAMLLPYGILSAFIGAPLGGSFLCLLAGLVLALLRSRVERSA</sequence>
<protein>
    <submittedName>
        <fullName evidence="2">Small-conductance mechanosensitive channel</fullName>
    </submittedName>
</protein>
<dbReference type="AlphaFoldDB" id="A0A7W6N9J8"/>